<gene>
    <name evidence="1" type="ORF">Fot_11297</name>
</gene>
<reference evidence="2" key="1">
    <citation type="submission" date="2024-07" db="EMBL/GenBank/DDBJ databases">
        <title>Two chromosome-level genome assemblies of Korean endemic species Abeliophyllum distichum and Forsythia ovata (Oleaceae).</title>
        <authorList>
            <person name="Jang H."/>
        </authorList>
    </citation>
    <scope>NUCLEOTIDE SEQUENCE [LARGE SCALE GENOMIC DNA]</scope>
</reference>
<dbReference type="PANTHER" id="PTHR31317:SF3">
    <property type="entry name" value="OS07G0133500 PROTEIN"/>
    <property type="match status" value="1"/>
</dbReference>
<evidence type="ECO:0000313" key="2">
    <source>
        <dbReference type="Proteomes" id="UP001604277"/>
    </source>
</evidence>
<sequence length="152" mass="16692">MASKLARSVVHPSSSSCFCKIKLNNFSLQMALVPYILPENTQFSEGSPQTLATSLHLSKSDLDQLTGKSSLFATSKKLELKISIYNGRRGTTCGVNSGRLLGKISVPLDLTRTESRAVLFHNGWINVEKVKNSSSAQFHLNVTSDPDPKFMF</sequence>
<protein>
    <submittedName>
        <fullName evidence="1">Uncharacterized protein</fullName>
    </submittedName>
</protein>
<proteinExistence type="predicted"/>
<dbReference type="InterPro" id="IPR010410">
    <property type="entry name" value="DUF1005"/>
</dbReference>
<name>A0ABD1WJP5_9LAMI</name>
<comment type="caution">
    <text evidence="1">The sequence shown here is derived from an EMBL/GenBank/DDBJ whole genome shotgun (WGS) entry which is preliminary data.</text>
</comment>
<dbReference type="PANTHER" id="PTHR31317">
    <property type="entry name" value="OS08G0163500 PROTEIN"/>
    <property type="match status" value="1"/>
</dbReference>
<accession>A0ABD1WJP5</accession>
<evidence type="ECO:0000313" key="1">
    <source>
        <dbReference type="EMBL" id="KAL2549767.1"/>
    </source>
</evidence>
<organism evidence="1 2">
    <name type="scientific">Forsythia ovata</name>
    <dbReference type="NCBI Taxonomy" id="205694"/>
    <lineage>
        <taxon>Eukaryota</taxon>
        <taxon>Viridiplantae</taxon>
        <taxon>Streptophyta</taxon>
        <taxon>Embryophyta</taxon>
        <taxon>Tracheophyta</taxon>
        <taxon>Spermatophyta</taxon>
        <taxon>Magnoliopsida</taxon>
        <taxon>eudicotyledons</taxon>
        <taxon>Gunneridae</taxon>
        <taxon>Pentapetalae</taxon>
        <taxon>asterids</taxon>
        <taxon>lamiids</taxon>
        <taxon>Lamiales</taxon>
        <taxon>Oleaceae</taxon>
        <taxon>Forsythieae</taxon>
        <taxon>Forsythia</taxon>
    </lineage>
</organism>
<dbReference type="EMBL" id="JBFOLJ010000003">
    <property type="protein sequence ID" value="KAL2549767.1"/>
    <property type="molecule type" value="Genomic_DNA"/>
</dbReference>
<dbReference type="Pfam" id="PF06219">
    <property type="entry name" value="DUF1005"/>
    <property type="match status" value="1"/>
</dbReference>
<keyword evidence="2" id="KW-1185">Reference proteome</keyword>
<dbReference type="AlphaFoldDB" id="A0ABD1WJP5"/>
<dbReference type="Proteomes" id="UP001604277">
    <property type="component" value="Unassembled WGS sequence"/>
</dbReference>